<dbReference type="InterPro" id="IPR054765">
    <property type="entry name" value="SLBB_dom"/>
</dbReference>
<name>A0A934S703_9BACT</name>
<keyword evidence="10" id="KW-0626">Porin</keyword>
<evidence type="ECO:0000256" key="12">
    <source>
        <dbReference type="ARBA" id="ARBA00023139"/>
    </source>
</evidence>
<feature type="domain" description="SLBB" evidence="18">
    <location>
        <begin position="222"/>
        <end position="299"/>
    </location>
</feature>
<dbReference type="GO" id="GO:0015288">
    <property type="term" value="F:porin activity"/>
    <property type="evidence" value="ECO:0007669"/>
    <property type="project" value="UniProtKB-KW"/>
</dbReference>
<dbReference type="Pfam" id="PF22461">
    <property type="entry name" value="SLBB_2"/>
    <property type="match status" value="2"/>
</dbReference>
<dbReference type="PANTHER" id="PTHR33619">
    <property type="entry name" value="POLYSACCHARIDE EXPORT PROTEIN GFCE-RELATED"/>
    <property type="match status" value="1"/>
</dbReference>
<feature type="region of interest" description="Disordered" evidence="15">
    <location>
        <begin position="23"/>
        <end position="47"/>
    </location>
</feature>
<comment type="caution">
    <text evidence="19">The sequence shown here is derived from an EMBL/GenBank/DDBJ whole genome shotgun (WGS) entry which is preliminary data.</text>
</comment>
<evidence type="ECO:0000256" key="7">
    <source>
        <dbReference type="ARBA" id="ARBA00022729"/>
    </source>
</evidence>
<keyword evidence="11" id="KW-0472">Membrane</keyword>
<feature type="chain" id="PRO_5038141505" evidence="16">
    <location>
        <begin position="21"/>
        <end position="344"/>
    </location>
</feature>
<protein>
    <submittedName>
        <fullName evidence="19">Polysaccharide biosynthesis/export family protein</fullName>
    </submittedName>
</protein>
<feature type="domain" description="Polysaccharide export protein N-terminal" evidence="17">
    <location>
        <begin position="50"/>
        <end position="118"/>
    </location>
</feature>
<gene>
    <name evidence="19" type="ORF">JIN85_08415</name>
</gene>
<dbReference type="AlphaFoldDB" id="A0A934S703"/>
<evidence type="ECO:0000259" key="17">
    <source>
        <dbReference type="Pfam" id="PF02563"/>
    </source>
</evidence>
<keyword evidence="12" id="KW-0564">Palmitate</keyword>
<evidence type="ECO:0000313" key="20">
    <source>
        <dbReference type="Proteomes" id="UP000603141"/>
    </source>
</evidence>
<keyword evidence="8" id="KW-0625">Polysaccharide transport</keyword>
<dbReference type="Gene3D" id="3.10.560.10">
    <property type="entry name" value="Outer membrane lipoprotein wza domain like"/>
    <property type="match status" value="2"/>
</dbReference>
<dbReference type="Proteomes" id="UP000603141">
    <property type="component" value="Unassembled WGS sequence"/>
</dbReference>
<evidence type="ECO:0000256" key="11">
    <source>
        <dbReference type="ARBA" id="ARBA00023136"/>
    </source>
</evidence>
<evidence type="ECO:0000256" key="4">
    <source>
        <dbReference type="ARBA" id="ARBA00022452"/>
    </source>
</evidence>
<keyword evidence="20" id="KW-1185">Reference proteome</keyword>
<evidence type="ECO:0000256" key="1">
    <source>
        <dbReference type="ARBA" id="ARBA00004571"/>
    </source>
</evidence>
<comment type="subcellular location">
    <subcellularLocation>
        <location evidence="1">Cell outer membrane</location>
        <topology evidence="1">Multi-pass membrane protein</topology>
    </subcellularLocation>
</comment>
<keyword evidence="14" id="KW-0449">Lipoprotein</keyword>
<dbReference type="InterPro" id="IPR049712">
    <property type="entry name" value="Poly_export"/>
</dbReference>
<evidence type="ECO:0000256" key="14">
    <source>
        <dbReference type="ARBA" id="ARBA00023288"/>
    </source>
</evidence>
<dbReference type="GO" id="GO:0046930">
    <property type="term" value="C:pore complex"/>
    <property type="evidence" value="ECO:0007669"/>
    <property type="project" value="UniProtKB-KW"/>
</dbReference>
<keyword evidence="9" id="KW-0406">Ion transport</keyword>
<evidence type="ECO:0000256" key="10">
    <source>
        <dbReference type="ARBA" id="ARBA00023114"/>
    </source>
</evidence>
<feature type="domain" description="SLBB" evidence="18">
    <location>
        <begin position="128"/>
        <end position="213"/>
    </location>
</feature>
<dbReference type="Gene3D" id="3.30.1950.10">
    <property type="entry name" value="wza like domain"/>
    <property type="match status" value="1"/>
</dbReference>
<dbReference type="InterPro" id="IPR003715">
    <property type="entry name" value="Poly_export_N"/>
</dbReference>
<keyword evidence="6" id="KW-0812">Transmembrane</keyword>
<dbReference type="GO" id="GO:0006811">
    <property type="term" value="P:monoatomic ion transport"/>
    <property type="evidence" value="ECO:0007669"/>
    <property type="project" value="UniProtKB-KW"/>
</dbReference>
<feature type="signal peptide" evidence="16">
    <location>
        <begin position="1"/>
        <end position="20"/>
    </location>
</feature>
<evidence type="ECO:0000256" key="3">
    <source>
        <dbReference type="ARBA" id="ARBA00022448"/>
    </source>
</evidence>
<dbReference type="GO" id="GO:0015159">
    <property type="term" value="F:polysaccharide transmembrane transporter activity"/>
    <property type="evidence" value="ECO:0007669"/>
    <property type="project" value="InterPro"/>
</dbReference>
<evidence type="ECO:0000259" key="18">
    <source>
        <dbReference type="Pfam" id="PF22461"/>
    </source>
</evidence>
<dbReference type="PANTHER" id="PTHR33619:SF3">
    <property type="entry name" value="POLYSACCHARIDE EXPORT PROTEIN GFCE-RELATED"/>
    <property type="match status" value="1"/>
</dbReference>
<evidence type="ECO:0000256" key="13">
    <source>
        <dbReference type="ARBA" id="ARBA00023237"/>
    </source>
</evidence>
<keyword evidence="7 16" id="KW-0732">Signal</keyword>
<dbReference type="RefSeq" id="WP_200269571.1">
    <property type="nucleotide sequence ID" value="NZ_JAENIJ010000010.1"/>
</dbReference>
<sequence>MNRFYIILLPYFMMGNLVDADPSAGNETAPETGKAIPGNQAPPGPTSWRTRYELGPGDVLNFAFYGRPDLDRPAMRIGPDGTISYLQAKDIKLTGLTIDEARLKIEQALSKDFLSPRVILTPAEVASKRFTVLGKVVKRGVYTLERPMTLVEAVANAGGLETGLFEQNTIELADLDRSFLSRNGKRLPINFRRLFLEGKMDENVEIEPNDFIYLASNISNDYYVFGAVTNPGVQGLTPDVTVVSALSRRGGMTEHAWADRVLVVRGSFEKPETFEISVKDILAAKAPDFALQPNDIVYVADHPWTKAEEILKLALNSFVGSATSNWINLNVDPIITDPIIPGRR</sequence>
<evidence type="ECO:0000256" key="6">
    <source>
        <dbReference type="ARBA" id="ARBA00022692"/>
    </source>
</evidence>
<evidence type="ECO:0000256" key="9">
    <source>
        <dbReference type="ARBA" id="ARBA00023065"/>
    </source>
</evidence>
<reference evidence="19" key="1">
    <citation type="submission" date="2021-01" db="EMBL/GenBank/DDBJ databases">
        <title>Modified the classification status of verrucomicrobia.</title>
        <authorList>
            <person name="Feng X."/>
        </authorList>
    </citation>
    <scope>NUCLEOTIDE SEQUENCE</scope>
    <source>
        <strain evidence="19">KCTC 22041</strain>
    </source>
</reference>
<accession>A0A934S703</accession>
<dbReference type="EMBL" id="JAENIJ010000010">
    <property type="protein sequence ID" value="MBK1882435.1"/>
    <property type="molecule type" value="Genomic_DNA"/>
</dbReference>
<evidence type="ECO:0000256" key="16">
    <source>
        <dbReference type="SAM" id="SignalP"/>
    </source>
</evidence>
<dbReference type="Pfam" id="PF02563">
    <property type="entry name" value="Poly_export"/>
    <property type="match status" value="1"/>
</dbReference>
<evidence type="ECO:0000256" key="15">
    <source>
        <dbReference type="SAM" id="MobiDB-lite"/>
    </source>
</evidence>
<evidence type="ECO:0000256" key="5">
    <source>
        <dbReference type="ARBA" id="ARBA00022597"/>
    </source>
</evidence>
<keyword evidence="3" id="KW-0813">Transport</keyword>
<keyword evidence="5" id="KW-0762">Sugar transport</keyword>
<evidence type="ECO:0000313" key="19">
    <source>
        <dbReference type="EMBL" id="MBK1882435.1"/>
    </source>
</evidence>
<comment type="similarity">
    <text evidence="2">Belongs to the BexD/CtrA/VexA family.</text>
</comment>
<keyword evidence="4" id="KW-1134">Transmembrane beta strand</keyword>
<dbReference type="GO" id="GO:0009279">
    <property type="term" value="C:cell outer membrane"/>
    <property type="evidence" value="ECO:0007669"/>
    <property type="project" value="UniProtKB-SubCell"/>
</dbReference>
<organism evidence="19 20">
    <name type="scientific">Luteolibacter pohnpeiensis</name>
    <dbReference type="NCBI Taxonomy" id="454153"/>
    <lineage>
        <taxon>Bacteria</taxon>
        <taxon>Pseudomonadati</taxon>
        <taxon>Verrucomicrobiota</taxon>
        <taxon>Verrucomicrobiia</taxon>
        <taxon>Verrucomicrobiales</taxon>
        <taxon>Verrucomicrobiaceae</taxon>
        <taxon>Luteolibacter</taxon>
    </lineage>
</organism>
<proteinExistence type="inferred from homology"/>
<evidence type="ECO:0000256" key="2">
    <source>
        <dbReference type="ARBA" id="ARBA00009450"/>
    </source>
</evidence>
<evidence type="ECO:0000256" key="8">
    <source>
        <dbReference type="ARBA" id="ARBA00023047"/>
    </source>
</evidence>
<keyword evidence="13" id="KW-0998">Cell outer membrane</keyword>